<comment type="caution">
    <text evidence="14">The sequence shown here is derived from an EMBL/GenBank/DDBJ whole genome shotgun (WGS) entry which is preliminary data.</text>
</comment>
<dbReference type="InterPro" id="IPR003661">
    <property type="entry name" value="HisK_dim/P_dom"/>
</dbReference>
<reference evidence="14 15" key="1">
    <citation type="submission" date="2020-08" db="EMBL/GenBank/DDBJ databases">
        <title>Sequencing the genomes of 1000 actinobacteria strains.</title>
        <authorList>
            <person name="Klenk H.-P."/>
        </authorList>
    </citation>
    <scope>NUCLEOTIDE SEQUENCE [LARGE SCALE GENOMIC DNA]</scope>
    <source>
        <strain evidence="14 15">DSM 44936</strain>
    </source>
</reference>
<keyword evidence="5" id="KW-0808">Transferase</keyword>
<evidence type="ECO:0000256" key="8">
    <source>
        <dbReference type="ARBA" id="ARBA00022989"/>
    </source>
</evidence>
<evidence type="ECO:0000256" key="1">
    <source>
        <dbReference type="ARBA" id="ARBA00000085"/>
    </source>
</evidence>
<evidence type="ECO:0000313" key="14">
    <source>
        <dbReference type="EMBL" id="MBB6473370.1"/>
    </source>
</evidence>
<evidence type="ECO:0000256" key="9">
    <source>
        <dbReference type="ARBA" id="ARBA00023012"/>
    </source>
</evidence>
<dbReference type="PROSITE" id="PS50885">
    <property type="entry name" value="HAMP"/>
    <property type="match status" value="1"/>
</dbReference>
<dbReference type="InterPro" id="IPR050428">
    <property type="entry name" value="TCS_sensor_his_kinase"/>
</dbReference>
<dbReference type="SUPFAM" id="SSF47384">
    <property type="entry name" value="Homodimeric domain of signal transducing histidine kinase"/>
    <property type="match status" value="1"/>
</dbReference>
<keyword evidence="6 11" id="KW-0812">Transmembrane</keyword>
<dbReference type="RefSeq" id="WP_184981064.1">
    <property type="nucleotide sequence ID" value="NZ_BAAALO010000054.1"/>
</dbReference>
<name>A0A7X0IDQ5_9ACTN</name>
<keyword evidence="8 11" id="KW-1133">Transmembrane helix</keyword>
<dbReference type="Proteomes" id="UP000555564">
    <property type="component" value="Unassembled WGS sequence"/>
</dbReference>
<feature type="domain" description="HAMP" evidence="13">
    <location>
        <begin position="184"/>
        <end position="237"/>
    </location>
</feature>
<feature type="transmembrane region" description="Helical" evidence="11">
    <location>
        <begin position="21"/>
        <end position="42"/>
    </location>
</feature>
<dbReference type="GO" id="GO:0000155">
    <property type="term" value="F:phosphorelay sensor kinase activity"/>
    <property type="evidence" value="ECO:0007669"/>
    <property type="project" value="InterPro"/>
</dbReference>
<comment type="catalytic activity">
    <reaction evidence="1">
        <text>ATP + protein L-histidine = ADP + protein N-phospho-L-histidine.</text>
        <dbReference type="EC" id="2.7.13.3"/>
    </reaction>
</comment>
<dbReference type="AlphaFoldDB" id="A0A7X0IDQ5"/>
<keyword evidence="7 14" id="KW-0418">Kinase</keyword>
<dbReference type="PANTHER" id="PTHR45436">
    <property type="entry name" value="SENSOR HISTIDINE KINASE YKOH"/>
    <property type="match status" value="1"/>
</dbReference>
<feature type="domain" description="Histidine kinase" evidence="12">
    <location>
        <begin position="245"/>
        <end position="451"/>
    </location>
</feature>
<dbReference type="SMART" id="SM00304">
    <property type="entry name" value="HAMP"/>
    <property type="match status" value="1"/>
</dbReference>
<keyword evidence="10 11" id="KW-0472">Membrane</keyword>
<evidence type="ECO:0000256" key="10">
    <source>
        <dbReference type="ARBA" id="ARBA00023136"/>
    </source>
</evidence>
<keyword evidence="9" id="KW-0902">Two-component regulatory system</keyword>
<dbReference type="InterPro" id="IPR036097">
    <property type="entry name" value="HisK_dim/P_sf"/>
</dbReference>
<dbReference type="EMBL" id="JACHIU010000001">
    <property type="protein sequence ID" value="MBB6473370.1"/>
    <property type="molecule type" value="Genomic_DNA"/>
</dbReference>
<feature type="transmembrane region" description="Helical" evidence="11">
    <location>
        <begin position="162"/>
        <end position="183"/>
    </location>
</feature>
<evidence type="ECO:0000259" key="13">
    <source>
        <dbReference type="PROSITE" id="PS50885"/>
    </source>
</evidence>
<dbReference type="Gene3D" id="3.30.565.10">
    <property type="entry name" value="Histidine kinase-like ATPase, C-terminal domain"/>
    <property type="match status" value="1"/>
</dbReference>
<dbReference type="Gene3D" id="1.10.287.130">
    <property type="match status" value="1"/>
</dbReference>
<dbReference type="PANTHER" id="PTHR45436:SF5">
    <property type="entry name" value="SENSOR HISTIDINE KINASE TRCS"/>
    <property type="match status" value="1"/>
</dbReference>
<keyword evidence="15" id="KW-1185">Reference proteome</keyword>
<evidence type="ECO:0000259" key="12">
    <source>
        <dbReference type="PROSITE" id="PS50109"/>
    </source>
</evidence>
<evidence type="ECO:0000313" key="15">
    <source>
        <dbReference type="Proteomes" id="UP000555564"/>
    </source>
</evidence>
<evidence type="ECO:0000256" key="2">
    <source>
        <dbReference type="ARBA" id="ARBA00004236"/>
    </source>
</evidence>
<dbReference type="InterPro" id="IPR003660">
    <property type="entry name" value="HAMP_dom"/>
</dbReference>
<comment type="subcellular location">
    <subcellularLocation>
        <location evidence="2">Cell membrane</location>
    </subcellularLocation>
</comment>
<evidence type="ECO:0000256" key="4">
    <source>
        <dbReference type="ARBA" id="ARBA00022553"/>
    </source>
</evidence>
<dbReference type="SUPFAM" id="SSF158472">
    <property type="entry name" value="HAMP domain-like"/>
    <property type="match status" value="1"/>
</dbReference>
<gene>
    <name evidence="14" type="ORF">BJ992_002801</name>
</gene>
<dbReference type="Pfam" id="PF02518">
    <property type="entry name" value="HATPase_c"/>
    <property type="match status" value="1"/>
</dbReference>
<dbReference type="SMART" id="SM00388">
    <property type="entry name" value="HisKA"/>
    <property type="match status" value="1"/>
</dbReference>
<dbReference type="Pfam" id="PF00672">
    <property type="entry name" value="HAMP"/>
    <property type="match status" value="1"/>
</dbReference>
<dbReference type="CDD" id="cd06225">
    <property type="entry name" value="HAMP"/>
    <property type="match status" value="1"/>
</dbReference>
<protein>
    <recommendedName>
        <fullName evidence="3">histidine kinase</fullName>
        <ecNumber evidence="3">2.7.13.3</ecNumber>
    </recommendedName>
</protein>
<dbReference type="CDD" id="cd00082">
    <property type="entry name" value="HisKA"/>
    <property type="match status" value="1"/>
</dbReference>
<dbReference type="PRINTS" id="PR00344">
    <property type="entry name" value="BCTRLSENSOR"/>
</dbReference>
<dbReference type="EC" id="2.7.13.3" evidence="3"/>
<dbReference type="SUPFAM" id="SSF55874">
    <property type="entry name" value="ATPase domain of HSP90 chaperone/DNA topoisomerase II/histidine kinase"/>
    <property type="match status" value="1"/>
</dbReference>
<dbReference type="Pfam" id="PF00512">
    <property type="entry name" value="HisKA"/>
    <property type="match status" value="1"/>
</dbReference>
<dbReference type="CDD" id="cd00075">
    <property type="entry name" value="HATPase"/>
    <property type="match status" value="1"/>
</dbReference>
<evidence type="ECO:0000256" key="3">
    <source>
        <dbReference type="ARBA" id="ARBA00012438"/>
    </source>
</evidence>
<dbReference type="GO" id="GO:0005886">
    <property type="term" value="C:plasma membrane"/>
    <property type="evidence" value="ECO:0007669"/>
    <property type="project" value="UniProtKB-SubCell"/>
</dbReference>
<dbReference type="InterPro" id="IPR003594">
    <property type="entry name" value="HATPase_dom"/>
</dbReference>
<dbReference type="PROSITE" id="PS50109">
    <property type="entry name" value="HIS_KIN"/>
    <property type="match status" value="1"/>
</dbReference>
<sequence>MRKALTLRIPRPVSIRARYTVAAVVTSLVVLVSLGVCLDAVIRYKAVVDTFEATKSVASQWSAAARAGHVPRVIPAVGPVDLIQVVDDHGRVTHASEAARDAEPLSSVRPPAEDRFTEVTVCPAAIGCVMAMAIRVTPAMDSPVVYAGLRTPAVLASGHLEAAIGGGVLLLTALAAWVAWVLVGRTLTPVAAIRARMAQITGSDLSLRVPVPPGEDELALLAHTANETLDRLEDALSHQRRFASDASHELRTPIAGLRLRLEEALLHPSEVDPRDSITAALATVDHMEAVVDDLLVLARLRAGDTVSGEPFDLATLIAEVVGDLAGGVPVRVNVLDHVHVRGSRVQVSRVLRNLIVNARRHAECQVTVTVDERDGVAKVEVADDGAGIAPGDRERVFQRFVRLADGRRRDPGGTGLGLAISREIAEAHGGSLRVEDSARGARFVLRLDAAYVAADMSASLAS</sequence>
<dbReference type="Gene3D" id="6.10.340.10">
    <property type="match status" value="1"/>
</dbReference>
<evidence type="ECO:0000256" key="5">
    <source>
        <dbReference type="ARBA" id="ARBA00022679"/>
    </source>
</evidence>
<evidence type="ECO:0000256" key="11">
    <source>
        <dbReference type="SAM" id="Phobius"/>
    </source>
</evidence>
<organism evidence="14 15">
    <name type="scientific">Sphaerisporangium rubeum</name>
    <dbReference type="NCBI Taxonomy" id="321317"/>
    <lineage>
        <taxon>Bacteria</taxon>
        <taxon>Bacillati</taxon>
        <taxon>Actinomycetota</taxon>
        <taxon>Actinomycetes</taxon>
        <taxon>Streptosporangiales</taxon>
        <taxon>Streptosporangiaceae</taxon>
        <taxon>Sphaerisporangium</taxon>
    </lineage>
</organism>
<dbReference type="InterPro" id="IPR005467">
    <property type="entry name" value="His_kinase_dom"/>
</dbReference>
<keyword evidence="4" id="KW-0597">Phosphoprotein</keyword>
<dbReference type="InterPro" id="IPR004358">
    <property type="entry name" value="Sig_transdc_His_kin-like_C"/>
</dbReference>
<dbReference type="InterPro" id="IPR036890">
    <property type="entry name" value="HATPase_C_sf"/>
</dbReference>
<accession>A0A7X0IDQ5</accession>
<proteinExistence type="predicted"/>
<evidence type="ECO:0000256" key="6">
    <source>
        <dbReference type="ARBA" id="ARBA00022692"/>
    </source>
</evidence>
<dbReference type="SMART" id="SM00387">
    <property type="entry name" value="HATPase_c"/>
    <property type="match status" value="1"/>
</dbReference>
<evidence type="ECO:0000256" key="7">
    <source>
        <dbReference type="ARBA" id="ARBA00022777"/>
    </source>
</evidence>